<proteinExistence type="predicted"/>
<keyword evidence="2" id="KW-1185">Reference proteome</keyword>
<name>A0A3P7P1R9_DIBLA</name>
<reference evidence="1 2" key="1">
    <citation type="submission" date="2018-11" db="EMBL/GenBank/DDBJ databases">
        <authorList>
            <consortium name="Pathogen Informatics"/>
        </authorList>
    </citation>
    <scope>NUCLEOTIDE SEQUENCE [LARGE SCALE GENOMIC DNA]</scope>
</reference>
<dbReference type="Proteomes" id="UP000281553">
    <property type="component" value="Unassembled WGS sequence"/>
</dbReference>
<evidence type="ECO:0000313" key="1">
    <source>
        <dbReference type="EMBL" id="VDN14669.1"/>
    </source>
</evidence>
<gene>
    <name evidence="1" type="ORF">DILT_LOCUS10500</name>
</gene>
<dbReference type="OrthoDB" id="6288414at2759"/>
<dbReference type="AlphaFoldDB" id="A0A3P7P1R9"/>
<sequence length="314" mass="34291">MTTEVSQAPLKSQQRFSLLKQSCVPKLPHELDLGTTHRNTLKRLDVQIRQMLRTRLKLSTVTPPSFLYAKIRDEDVGVPYLKTLVPSVNRRRLDNVLSSKEPVVRTADTIPSVFSSMRLAAEAARVGCKVLASKKTVKDIGETPFTIPRRVAPVVISPNLPGLITGSPTLIECFPGCSIEVSNLSRVSSQPKLAGIEGYVLGICCVEVNDGTLCKHDCILLNNSSATAIDVAVAGEDCTESLYTGKIECYSAAEIEANLRQIPTKPTDFPITHMPAVFAARGSVYLRTERNLRILGLSKFEISDLSLAEIRGSL</sequence>
<evidence type="ECO:0000313" key="2">
    <source>
        <dbReference type="Proteomes" id="UP000281553"/>
    </source>
</evidence>
<protein>
    <submittedName>
        <fullName evidence="1">Uncharacterized protein</fullName>
    </submittedName>
</protein>
<organism evidence="1 2">
    <name type="scientific">Dibothriocephalus latus</name>
    <name type="common">Fish tapeworm</name>
    <name type="synonym">Diphyllobothrium latum</name>
    <dbReference type="NCBI Taxonomy" id="60516"/>
    <lineage>
        <taxon>Eukaryota</taxon>
        <taxon>Metazoa</taxon>
        <taxon>Spiralia</taxon>
        <taxon>Lophotrochozoa</taxon>
        <taxon>Platyhelminthes</taxon>
        <taxon>Cestoda</taxon>
        <taxon>Eucestoda</taxon>
        <taxon>Diphyllobothriidea</taxon>
        <taxon>Diphyllobothriidae</taxon>
        <taxon>Dibothriocephalus</taxon>
    </lineage>
</organism>
<accession>A0A3P7P1R9</accession>
<dbReference type="EMBL" id="UYRU01059962">
    <property type="protein sequence ID" value="VDN14669.1"/>
    <property type="molecule type" value="Genomic_DNA"/>
</dbReference>